<comment type="cofactor">
    <cofactor evidence="1">
        <name>Mg(2+)</name>
        <dbReference type="ChEBI" id="CHEBI:18420"/>
    </cofactor>
    <text evidence="1">Binds 2 magnesium ions per subunit.</text>
</comment>
<feature type="binding site" evidence="1">
    <location>
        <position position="211"/>
    </location>
    <ligand>
        <name>Mg(2+)</name>
        <dbReference type="ChEBI" id="CHEBI:18420"/>
        <label>1</label>
    </ligand>
</feature>
<organism evidence="2 3">
    <name type="scientific">Candidatus Thiomargarita nelsonii</name>
    <dbReference type="NCBI Taxonomy" id="1003181"/>
    <lineage>
        <taxon>Bacteria</taxon>
        <taxon>Pseudomonadati</taxon>
        <taxon>Pseudomonadota</taxon>
        <taxon>Gammaproteobacteria</taxon>
        <taxon>Thiotrichales</taxon>
        <taxon>Thiotrichaceae</taxon>
        <taxon>Thiomargarita</taxon>
    </lineage>
</organism>
<evidence type="ECO:0000313" key="2">
    <source>
        <dbReference type="EMBL" id="KHD08330.1"/>
    </source>
</evidence>
<dbReference type="Proteomes" id="UP000030428">
    <property type="component" value="Unassembled WGS sequence"/>
</dbReference>
<dbReference type="EMBL" id="JSZA02000039">
    <property type="protein sequence ID" value="KHD08330.1"/>
    <property type="molecule type" value="Genomic_DNA"/>
</dbReference>
<accession>A0A0A6PC15</accession>
<gene>
    <name evidence="2" type="ORF">PN36_12510</name>
</gene>
<dbReference type="Pfam" id="PF03747">
    <property type="entry name" value="ADP_ribosyl_GH"/>
    <property type="match status" value="1"/>
</dbReference>
<comment type="caution">
    <text evidence="2">The sequence shown here is derived from an EMBL/GenBank/DDBJ whole genome shotgun (WGS) entry which is preliminary data.</text>
</comment>
<dbReference type="Gene3D" id="1.10.4080.10">
    <property type="entry name" value="ADP-ribosylation/Crystallin J1"/>
    <property type="match status" value="1"/>
</dbReference>
<name>A0A0A6PC15_9GAMM</name>
<evidence type="ECO:0000313" key="3">
    <source>
        <dbReference type="Proteomes" id="UP000030428"/>
    </source>
</evidence>
<feature type="binding site" evidence="1">
    <location>
        <position position="34"/>
    </location>
    <ligand>
        <name>Mg(2+)</name>
        <dbReference type="ChEBI" id="CHEBI:18420"/>
        <label>1</label>
    </ligand>
</feature>
<dbReference type="InterPro" id="IPR050792">
    <property type="entry name" value="ADP-ribosylglycohydrolase"/>
</dbReference>
<keyword evidence="3" id="KW-1185">Reference proteome</keyword>
<feature type="binding site" evidence="1">
    <location>
        <position position="210"/>
    </location>
    <ligand>
        <name>Mg(2+)</name>
        <dbReference type="ChEBI" id="CHEBI:18420"/>
        <label>1</label>
    </ligand>
</feature>
<proteinExistence type="predicted"/>
<sequence length="258" mass="28290">MIGAIAGDIIGSVYEGNSIKTKNFPLFSFGCTFTDDTVLTVALADSILNKVPYVNKLKEYYRYYPWAGYGGNFHRWAASDNNKPYNSWGNGSAMRVSPIGFAYDDLETVLEKASLSASVTHNHPEGIKGAQATAAAIFLAKTGKDKRTIKDYIENTFGYNLSIPLETIRPTYYFDVSCQGSVPQAITAFLESENYEDAIRNAISLGGDSDTQACITGGIAQAFYGGVPNFIQKQVFKILDKRLRDITEPFAAKYLAGK</sequence>
<keyword evidence="1" id="KW-0479">Metal-binding</keyword>
<feature type="binding site" evidence="1">
    <location>
        <position position="208"/>
    </location>
    <ligand>
        <name>Mg(2+)</name>
        <dbReference type="ChEBI" id="CHEBI:18420"/>
        <label>1</label>
    </ligand>
</feature>
<dbReference type="PANTHER" id="PTHR16222:SF12">
    <property type="entry name" value="ADP-RIBOSYLGLYCOHYDROLASE-RELATED"/>
    <property type="match status" value="1"/>
</dbReference>
<dbReference type="SUPFAM" id="SSF101478">
    <property type="entry name" value="ADP-ribosylglycohydrolase"/>
    <property type="match status" value="1"/>
</dbReference>
<feature type="binding site" evidence="1">
    <location>
        <position position="35"/>
    </location>
    <ligand>
        <name>Mg(2+)</name>
        <dbReference type="ChEBI" id="CHEBI:18420"/>
        <label>1</label>
    </ligand>
</feature>
<feature type="binding site" evidence="1">
    <location>
        <position position="36"/>
    </location>
    <ligand>
        <name>Mg(2+)</name>
        <dbReference type="ChEBI" id="CHEBI:18420"/>
        <label>1</label>
    </ligand>
</feature>
<dbReference type="InterPro" id="IPR005502">
    <property type="entry name" value="Ribosyl_crysJ1"/>
</dbReference>
<keyword evidence="1" id="KW-0460">Magnesium</keyword>
<reference evidence="2 3" key="1">
    <citation type="journal article" date="2016" name="Front. Microbiol.">
        <title>Single-Cell (Meta-)Genomics of a Dimorphic Candidatus Thiomargarita nelsonii Reveals Genomic Plasticity.</title>
        <authorList>
            <person name="Flood B.E."/>
            <person name="Fliss P."/>
            <person name="Jones D.S."/>
            <person name="Dick G.J."/>
            <person name="Jain S."/>
            <person name="Kaster A.K."/>
            <person name="Winkel M."/>
            <person name="Mussmann M."/>
            <person name="Bailey J."/>
        </authorList>
    </citation>
    <scope>NUCLEOTIDE SEQUENCE [LARGE SCALE GENOMIC DNA]</scope>
    <source>
        <strain evidence="2">Hydrate Ridge</strain>
    </source>
</reference>
<dbReference type="AlphaFoldDB" id="A0A0A6PC15"/>
<dbReference type="PANTHER" id="PTHR16222">
    <property type="entry name" value="ADP-RIBOSYLGLYCOHYDROLASE"/>
    <property type="match status" value="1"/>
</dbReference>
<dbReference type="InterPro" id="IPR036705">
    <property type="entry name" value="Ribosyl_crysJ1_sf"/>
</dbReference>
<dbReference type="GO" id="GO:0046872">
    <property type="term" value="F:metal ion binding"/>
    <property type="evidence" value="ECO:0007669"/>
    <property type="project" value="UniProtKB-KW"/>
</dbReference>
<protein>
    <submittedName>
        <fullName evidence="2">Crystallin</fullName>
    </submittedName>
</protein>
<evidence type="ECO:0000256" key="1">
    <source>
        <dbReference type="PIRSR" id="PIRSR605502-1"/>
    </source>
</evidence>